<evidence type="ECO:0000259" key="2">
    <source>
        <dbReference type="PROSITE" id="PS50110"/>
    </source>
</evidence>
<dbReference type="CDD" id="cd17557">
    <property type="entry name" value="REC_Rcp-like"/>
    <property type="match status" value="1"/>
</dbReference>
<dbReference type="AlphaFoldDB" id="A0A7D5GG72"/>
<evidence type="ECO:0000313" key="3">
    <source>
        <dbReference type="EMBL" id="QLG26571.1"/>
    </source>
</evidence>
<dbReference type="InterPro" id="IPR011006">
    <property type="entry name" value="CheY-like_superfamily"/>
</dbReference>
<evidence type="ECO:0000256" key="1">
    <source>
        <dbReference type="PROSITE-ProRule" id="PRU00169"/>
    </source>
</evidence>
<dbReference type="Gene3D" id="3.40.50.2300">
    <property type="match status" value="1"/>
</dbReference>
<dbReference type="InterPro" id="IPR052893">
    <property type="entry name" value="TCS_response_regulator"/>
</dbReference>
<dbReference type="InterPro" id="IPR001789">
    <property type="entry name" value="Sig_transdc_resp-reg_receiver"/>
</dbReference>
<feature type="domain" description="Response regulatory" evidence="2">
    <location>
        <begin position="4"/>
        <end position="129"/>
    </location>
</feature>
<proteinExistence type="predicted"/>
<feature type="modified residue" description="4-aspartylphosphate" evidence="1">
    <location>
        <position position="62"/>
    </location>
</feature>
<dbReference type="Pfam" id="PF00072">
    <property type="entry name" value="Response_reg"/>
    <property type="match status" value="1"/>
</dbReference>
<dbReference type="PANTHER" id="PTHR44520">
    <property type="entry name" value="RESPONSE REGULATOR RCP1-RELATED"/>
    <property type="match status" value="1"/>
</dbReference>
<keyword evidence="1" id="KW-0597">Phosphoprotein</keyword>
<organism evidence="3 4">
    <name type="scientific">Halorarum halophilum</name>
    <dbReference type="NCBI Taxonomy" id="2743090"/>
    <lineage>
        <taxon>Archaea</taxon>
        <taxon>Methanobacteriati</taxon>
        <taxon>Methanobacteriota</taxon>
        <taxon>Stenosarchaea group</taxon>
        <taxon>Halobacteria</taxon>
        <taxon>Halobacteriales</taxon>
        <taxon>Haloferacaceae</taxon>
        <taxon>Halorarum</taxon>
    </lineage>
</organism>
<sequence>MNIDILLVEDNPGDVRLIQEAFKTVDRSTSIHAVTTSREALDFLSERAATEPPTLPDVLLLDLNLPGSNGFTVLEEVRENQELAHLPVLILTSSTVEKDVQRSYKLRANAYLRKPDNPDQYEALAQRVVDFWFYENVLPHKQ</sequence>
<dbReference type="SUPFAM" id="SSF52172">
    <property type="entry name" value="CheY-like"/>
    <property type="match status" value="1"/>
</dbReference>
<dbReference type="GeneID" id="56027773"/>
<dbReference type="OrthoDB" id="9652at2157"/>
<dbReference type="Proteomes" id="UP000509750">
    <property type="component" value="Chromosome"/>
</dbReference>
<dbReference type="GO" id="GO:0000160">
    <property type="term" value="P:phosphorelay signal transduction system"/>
    <property type="evidence" value="ECO:0007669"/>
    <property type="project" value="InterPro"/>
</dbReference>
<evidence type="ECO:0000313" key="4">
    <source>
        <dbReference type="Proteomes" id="UP000509750"/>
    </source>
</evidence>
<protein>
    <submittedName>
        <fullName evidence="3">Response regulator</fullName>
    </submittedName>
</protein>
<dbReference type="EMBL" id="CP058529">
    <property type="protein sequence ID" value="QLG26571.1"/>
    <property type="molecule type" value="Genomic_DNA"/>
</dbReference>
<keyword evidence="4" id="KW-1185">Reference proteome</keyword>
<dbReference type="RefSeq" id="WP_179168146.1">
    <property type="nucleotide sequence ID" value="NZ_CP058529.1"/>
</dbReference>
<accession>A0A7D5GG72</accession>
<reference evidence="3 4" key="1">
    <citation type="submission" date="2020-07" db="EMBL/GenBank/DDBJ databases">
        <title>Gai3-2, isolated from salt lake.</title>
        <authorList>
            <person name="Cui H."/>
            <person name="Shi X."/>
        </authorList>
    </citation>
    <scope>NUCLEOTIDE SEQUENCE [LARGE SCALE GENOMIC DNA]</scope>
    <source>
        <strain evidence="3 4">Gai3-2</strain>
    </source>
</reference>
<dbReference type="PANTHER" id="PTHR44520:SF2">
    <property type="entry name" value="RESPONSE REGULATOR RCP1"/>
    <property type="match status" value="1"/>
</dbReference>
<dbReference type="KEGG" id="halg:HUG10_03030"/>
<name>A0A7D5GG72_9EURY</name>
<gene>
    <name evidence="3" type="ORF">HUG10_03030</name>
</gene>
<dbReference type="SMART" id="SM00448">
    <property type="entry name" value="REC"/>
    <property type="match status" value="1"/>
</dbReference>
<dbReference type="PROSITE" id="PS50110">
    <property type="entry name" value="RESPONSE_REGULATORY"/>
    <property type="match status" value="1"/>
</dbReference>